<dbReference type="Gene3D" id="3.30.70.360">
    <property type="match status" value="1"/>
</dbReference>
<dbReference type="RefSeq" id="WP_225360180.1">
    <property type="nucleotide sequence ID" value="NZ_BCMF01000002.1"/>
</dbReference>
<dbReference type="InterPro" id="IPR036264">
    <property type="entry name" value="Bact_exopeptidase_dim_dom"/>
</dbReference>
<dbReference type="InterPro" id="IPR002933">
    <property type="entry name" value="Peptidase_M20"/>
</dbReference>
<sequence length="390" mass="42117">MTLVAQLQLEPAVEEAMQRIFITLHQHPELSNNEQWTSEQIKRELTALNIPIKEYGLKTGVVAEITGKADGPIIALRADIDALPLSEETKLSYKSTVEGVDHACGHDFHTAALLGAARLLQAKRDQLPGTIRLLFEPGEERHTGAKAMIKAGVLNGVAAIFGMHNMPQIPVGQVGVKVGKLMASNDNFQVTINGAGSHAAMPHTGRDPLVATSAIVLNLQTIVSRNIDPADRVVVTVGQIAGGHANNVIPDNCCFRGTIRAFSKESRTLAKQRFNEVVAHTAQAYGQTATIEWDQGPSPVNNEPIVTKLVARQAKQFMTVIDPELTNADDDFASFEEQVPGCYVFMGSHGQSNLHHSDFIANPEALKYAAKLHEQVALALLARAADGDQL</sequence>
<gene>
    <name evidence="7" type="ORF">IWT30_00282</name>
</gene>
<feature type="binding site" evidence="5">
    <location>
        <position position="104"/>
    </location>
    <ligand>
        <name>Mn(2+)</name>
        <dbReference type="ChEBI" id="CHEBI:29035"/>
        <label>2</label>
    </ligand>
</feature>
<evidence type="ECO:0000256" key="5">
    <source>
        <dbReference type="PIRSR" id="PIRSR005962-1"/>
    </source>
</evidence>
<dbReference type="NCBIfam" id="TIGR01891">
    <property type="entry name" value="amidohydrolases"/>
    <property type="match status" value="1"/>
</dbReference>
<dbReference type="AlphaFoldDB" id="A0A1Z5I9N8"/>
<feature type="binding site" evidence="5">
    <location>
        <position position="164"/>
    </location>
    <ligand>
        <name>Mn(2+)</name>
        <dbReference type="ChEBI" id="CHEBI:29035"/>
        <label>2</label>
    </ligand>
</feature>
<feature type="domain" description="Peptidase M20 dimerisation" evidence="6">
    <location>
        <begin position="188"/>
        <end position="283"/>
    </location>
</feature>
<dbReference type="InterPro" id="IPR011650">
    <property type="entry name" value="Peptidase_M20_dimer"/>
</dbReference>
<name>A0A1Z5I9N8_9LACO</name>
<dbReference type="GO" id="GO:0046872">
    <property type="term" value="F:metal ion binding"/>
    <property type="evidence" value="ECO:0007669"/>
    <property type="project" value="UniProtKB-KW"/>
</dbReference>
<dbReference type="Proteomes" id="UP000198374">
    <property type="component" value="Unassembled WGS sequence"/>
</dbReference>
<evidence type="ECO:0000313" key="7">
    <source>
        <dbReference type="EMBL" id="GAW98337.1"/>
    </source>
</evidence>
<organism evidence="7 8">
    <name type="scientific">Secundilactobacillus mixtipabuli</name>
    <dbReference type="NCBI Taxonomy" id="1435342"/>
    <lineage>
        <taxon>Bacteria</taxon>
        <taxon>Bacillati</taxon>
        <taxon>Bacillota</taxon>
        <taxon>Bacilli</taxon>
        <taxon>Lactobacillales</taxon>
        <taxon>Lactobacillaceae</taxon>
        <taxon>Secundilactobacillus</taxon>
    </lineage>
</organism>
<accession>A0A1Z5I9N8</accession>
<evidence type="ECO:0000313" key="8">
    <source>
        <dbReference type="Proteomes" id="UP000198374"/>
    </source>
</evidence>
<dbReference type="GO" id="GO:0019877">
    <property type="term" value="P:diaminopimelate biosynthetic process"/>
    <property type="evidence" value="ECO:0007669"/>
    <property type="project" value="UniProtKB-KW"/>
</dbReference>
<dbReference type="Pfam" id="PF07687">
    <property type="entry name" value="M20_dimer"/>
    <property type="match status" value="1"/>
</dbReference>
<proteinExistence type="predicted"/>
<dbReference type="InterPro" id="IPR017439">
    <property type="entry name" value="Amidohydrolase"/>
</dbReference>
<dbReference type="Pfam" id="PF01546">
    <property type="entry name" value="Peptidase_M20"/>
    <property type="match status" value="1"/>
</dbReference>
<keyword evidence="1" id="KW-0028">Amino-acid biosynthesis</keyword>
<evidence type="ECO:0000256" key="2">
    <source>
        <dbReference type="ARBA" id="ARBA00022801"/>
    </source>
</evidence>
<dbReference type="FunFam" id="3.30.70.360:FF:000001">
    <property type="entry name" value="N-acetyldiaminopimelate deacetylase"/>
    <property type="match status" value="1"/>
</dbReference>
<protein>
    <submittedName>
        <fullName evidence="7">Amidohydrolase</fullName>
    </submittedName>
</protein>
<keyword evidence="2 7" id="KW-0378">Hydrolase</keyword>
<keyword evidence="8" id="KW-1185">Reference proteome</keyword>
<dbReference type="PANTHER" id="PTHR11014">
    <property type="entry name" value="PEPTIDASE M20 FAMILY MEMBER"/>
    <property type="match status" value="1"/>
</dbReference>
<keyword evidence="5" id="KW-0479">Metal-binding</keyword>
<dbReference type="SUPFAM" id="SSF53187">
    <property type="entry name" value="Zn-dependent exopeptidases"/>
    <property type="match status" value="1"/>
</dbReference>
<evidence type="ECO:0000259" key="6">
    <source>
        <dbReference type="Pfam" id="PF07687"/>
    </source>
</evidence>
<dbReference type="PIRSF" id="PIRSF005962">
    <property type="entry name" value="Pept_M20D_amidohydro"/>
    <property type="match status" value="1"/>
</dbReference>
<evidence type="ECO:0000256" key="4">
    <source>
        <dbReference type="ARBA" id="ARBA00023154"/>
    </source>
</evidence>
<keyword evidence="4" id="KW-0457">Lysine biosynthesis</keyword>
<dbReference type="SUPFAM" id="SSF55031">
    <property type="entry name" value="Bacterial exopeptidase dimerisation domain"/>
    <property type="match status" value="1"/>
</dbReference>
<reference evidence="7 8" key="1">
    <citation type="submission" date="2015-11" db="EMBL/GenBank/DDBJ databases">
        <title>Draft genome sequences of new species of the genus Lactobacillus isolated from orchardgrass silage.</title>
        <authorList>
            <person name="Tohno M."/>
            <person name="Tanizawa Y."/>
            <person name="Arita M."/>
        </authorList>
    </citation>
    <scope>NUCLEOTIDE SEQUENCE [LARGE SCALE GENOMIC DNA]</scope>
    <source>
        <strain evidence="7 8">IWT30</strain>
    </source>
</reference>
<evidence type="ECO:0000256" key="1">
    <source>
        <dbReference type="ARBA" id="ARBA00022605"/>
    </source>
</evidence>
<keyword evidence="5" id="KW-0464">Manganese</keyword>
<keyword evidence="3" id="KW-0220">Diaminopimelate biosynthesis</keyword>
<feature type="binding site" evidence="5">
    <location>
        <position position="355"/>
    </location>
    <ligand>
        <name>Mn(2+)</name>
        <dbReference type="ChEBI" id="CHEBI:29035"/>
        <label>2</label>
    </ligand>
</feature>
<dbReference type="GO" id="GO:0009085">
    <property type="term" value="P:lysine biosynthetic process"/>
    <property type="evidence" value="ECO:0007669"/>
    <property type="project" value="UniProtKB-KW"/>
</dbReference>
<feature type="binding site" evidence="5">
    <location>
        <position position="106"/>
    </location>
    <ligand>
        <name>Mn(2+)</name>
        <dbReference type="ChEBI" id="CHEBI:29035"/>
        <label>2</label>
    </ligand>
</feature>
<dbReference type="Gene3D" id="3.40.630.10">
    <property type="entry name" value="Zn peptidases"/>
    <property type="match status" value="1"/>
</dbReference>
<comment type="caution">
    <text evidence="7">The sequence shown here is derived from an EMBL/GenBank/DDBJ whole genome shotgun (WGS) entry which is preliminary data.</text>
</comment>
<dbReference type="PANTHER" id="PTHR11014:SF63">
    <property type="entry name" value="METALLOPEPTIDASE, PUTATIVE (AFU_ORTHOLOGUE AFUA_6G09600)-RELATED"/>
    <property type="match status" value="1"/>
</dbReference>
<dbReference type="GO" id="GO:0050118">
    <property type="term" value="F:N-acetyldiaminopimelate deacetylase activity"/>
    <property type="evidence" value="ECO:0007669"/>
    <property type="project" value="UniProtKB-ARBA"/>
</dbReference>
<dbReference type="EMBL" id="BCMF01000002">
    <property type="protein sequence ID" value="GAW98337.1"/>
    <property type="molecule type" value="Genomic_DNA"/>
</dbReference>
<comment type="cofactor">
    <cofactor evidence="5">
        <name>Mn(2+)</name>
        <dbReference type="ChEBI" id="CHEBI:29035"/>
    </cofactor>
    <text evidence="5">The Mn(2+) ion enhances activity.</text>
</comment>
<feature type="binding site" evidence="5">
    <location>
        <position position="140"/>
    </location>
    <ligand>
        <name>Mn(2+)</name>
        <dbReference type="ChEBI" id="CHEBI:29035"/>
        <label>2</label>
    </ligand>
</feature>
<evidence type="ECO:0000256" key="3">
    <source>
        <dbReference type="ARBA" id="ARBA00022915"/>
    </source>
</evidence>